<accession>A0A1Y2DUE5</accession>
<evidence type="ECO:0000313" key="2">
    <source>
        <dbReference type="EMBL" id="ORY62756.1"/>
    </source>
</evidence>
<protein>
    <submittedName>
        <fullName evidence="2">Uncharacterized protein</fullName>
    </submittedName>
</protein>
<dbReference type="AlphaFoldDB" id="A0A1Y2DUE5"/>
<proteinExistence type="predicted"/>
<organism evidence="2 3">
    <name type="scientific">Neocallimastix californiae</name>
    <dbReference type="NCBI Taxonomy" id="1754190"/>
    <lineage>
        <taxon>Eukaryota</taxon>
        <taxon>Fungi</taxon>
        <taxon>Fungi incertae sedis</taxon>
        <taxon>Chytridiomycota</taxon>
        <taxon>Chytridiomycota incertae sedis</taxon>
        <taxon>Neocallimastigomycetes</taxon>
        <taxon>Neocallimastigales</taxon>
        <taxon>Neocallimastigaceae</taxon>
        <taxon>Neocallimastix</taxon>
    </lineage>
</organism>
<dbReference type="Proteomes" id="UP000193920">
    <property type="component" value="Unassembled WGS sequence"/>
</dbReference>
<keyword evidence="1" id="KW-1133">Transmembrane helix</keyword>
<feature type="transmembrane region" description="Helical" evidence="1">
    <location>
        <begin position="221"/>
        <end position="240"/>
    </location>
</feature>
<comment type="caution">
    <text evidence="2">The sequence shown here is derived from an EMBL/GenBank/DDBJ whole genome shotgun (WGS) entry which is preliminary data.</text>
</comment>
<gene>
    <name evidence="2" type="ORF">LY90DRAFT_505328</name>
</gene>
<evidence type="ECO:0000313" key="3">
    <source>
        <dbReference type="Proteomes" id="UP000193920"/>
    </source>
</evidence>
<dbReference type="EMBL" id="MCOG01000057">
    <property type="protein sequence ID" value="ORY62756.1"/>
    <property type="molecule type" value="Genomic_DNA"/>
</dbReference>
<evidence type="ECO:0000256" key="1">
    <source>
        <dbReference type="SAM" id="Phobius"/>
    </source>
</evidence>
<dbReference type="OrthoDB" id="10671834at2759"/>
<reference evidence="2 3" key="1">
    <citation type="submission" date="2016-08" db="EMBL/GenBank/DDBJ databases">
        <title>A Parts List for Fungal Cellulosomes Revealed by Comparative Genomics.</title>
        <authorList>
            <consortium name="DOE Joint Genome Institute"/>
            <person name="Haitjema C.H."/>
            <person name="Gilmore S.P."/>
            <person name="Henske J.K."/>
            <person name="Solomon K.V."/>
            <person name="De Groot R."/>
            <person name="Kuo A."/>
            <person name="Mondo S.J."/>
            <person name="Salamov A.A."/>
            <person name="Labutti K."/>
            <person name="Zhao Z."/>
            <person name="Chiniquy J."/>
            <person name="Barry K."/>
            <person name="Brewer H.M."/>
            <person name="Purvine S.O."/>
            <person name="Wright A.T."/>
            <person name="Boxma B."/>
            <person name="Van Alen T."/>
            <person name="Hackstein J.H."/>
            <person name="Baker S.E."/>
            <person name="Grigoriev I.V."/>
            <person name="O'Malley M.A."/>
        </authorList>
    </citation>
    <scope>NUCLEOTIDE SEQUENCE [LARGE SCALE GENOMIC DNA]</scope>
    <source>
        <strain evidence="2 3">G1</strain>
    </source>
</reference>
<keyword evidence="3" id="KW-1185">Reference proteome</keyword>
<sequence length="243" mass="28695">MLKFKFSDIEDIGISEKNENNFSKSLNITKTNLATAKEVNEAKKICKSSIKSFMETNDCFINYNTMDDDFAKNDFEKCKILNTEECQNLIKIKFENIGNVIPECKDIDESDEFEEYDEIFIDFYNEFEDEDEDKSFNEAIKESCKSKRCTDSLKDYFEYFKIVYDEDDEDQIREKKSLDYIYSNECTSQALNSDNDSNSDKDSDNISNNNLNTSGFEKIKIFPYQYLSCLLMLIFTWWMYTSH</sequence>
<keyword evidence="1" id="KW-0472">Membrane</keyword>
<name>A0A1Y2DUE5_9FUNG</name>
<keyword evidence="1" id="KW-0812">Transmembrane</keyword>